<sequence length="76" mass="8551">MITMIGGNVGLSFHLIDQAFTNGIAMIWFAISGITFYLSFMSWYKGNSMTGVVLGMQLMVLSKRLKKCYYCSFNDS</sequence>
<dbReference type="Proteomes" id="UP000033115">
    <property type="component" value="Chromosome"/>
</dbReference>
<feature type="transmembrane region" description="Helical" evidence="1">
    <location>
        <begin position="20"/>
        <end position="40"/>
    </location>
</feature>
<keyword evidence="1" id="KW-0472">Membrane</keyword>
<dbReference type="HOGENOM" id="CLU_2648176_0_0_9"/>
<dbReference type="STRING" id="1548.CSCA_2022"/>
<evidence type="ECO:0000313" key="3">
    <source>
        <dbReference type="Proteomes" id="UP000033115"/>
    </source>
</evidence>
<dbReference type="EMBL" id="CP009933">
    <property type="protein sequence ID" value="AKA69147.1"/>
    <property type="molecule type" value="Genomic_DNA"/>
</dbReference>
<evidence type="ECO:0000313" key="2">
    <source>
        <dbReference type="EMBL" id="AKA69147.1"/>
    </source>
</evidence>
<dbReference type="AlphaFoldDB" id="A0A0E3M938"/>
<reference evidence="2 3" key="1">
    <citation type="journal article" date="2015" name="J. Biotechnol.">
        <title>Complete genome sequence of a malodorant-producing acetogen, Clostridium scatologenes ATCC 25775(T).</title>
        <authorList>
            <person name="Zhu Z."/>
            <person name="Guo T."/>
            <person name="Zheng H."/>
            <person name="Song T."/>
            <person name="Ouyang P."/>
            <person name="Xie J."/>
        </authorList>
    </citation>
    <scope>NUCLEOTIDE SEQUENCE [LARGE SCALE GENOMIC DNA]</scope>
    <source>
        <strain evidence="2 3">ATCC 25775</strain>
    </source>
</reference>
<gene>
    <name evidence="2" type="ORF">CSCA_2022</name>
</gene>
<proteinExistence type="predicted"/>
<keyword evidence="1" id="KW-1133">Transmembrane helix</keyword>
<evidence type="ECO:0000256" key="1">
    <source>
        <dbReference type="SAM" id="Phobius"/>
    </source>
</evidence>
<name>A0A0E3M938_CLOSL</name>
<keyword evidence="3" id="KW-1185">Reference proteome</keyword>
<keyword evidence="1" id="KW-0812">Transmembrane</keyword>
<protein>
    <submittedName>
        <fullName evidence="2">Uncharacterized protein</fullName>
    </submittedName>
</protein>
<organism evidence="2 3">
    <name type="scientific">Clostridium scatologenes</name>
    <dbReference type="NCBI Taxonomy" id="1548"/>
    <lineage>
        <taxon>Bacteria</taxon>
        <taxon>Bacillati</taxon>
        <taxon>Bacillota</taxon>
        <taxon>Clostridia</taxon>
        <taxon>Eubacteriales</taxon>
        <taxon>Clostridiaceae</taxon>
        <taxon>Clostridium</taxon>
    </lineage>
</organism>
<dbReference type="KEGG" id="csq:CSCA_2022"/>
<accession>A0A0E3M938</accession>